<feature type="region of interest" description="Disordered" evidence="6">
    <location>
        <begin position="1448"/>
        <end position="1503"/>
    </location>
</feature>
<feature type="compositionally biased region" description="Gly residues" evidence="6">
    <location>
        <begin position="2343"/>
        <end position="2359"/>
    </location>
</feature>
<feature type="compositionally biased region" description="Gly residues" evidence="6">
    <location>
        <begin position="353"/>
        <end position="373"/>
    </location>
</feature>
<feature type="compositionally biased region" description="Gly residues" evidence="6">
    <location>
        <begin position="2447"/>
        <end position="2469"/>
    </location>
</feature>
<feature type="domain" description="Chitin-binding type-2" evidence="7">
    <location>
        <begin position="1382"/>
        <end position="1439"/>
    </location>
</feature>
<feature type="domain" description="Chitin-binding type-2" evidence="7">
    <location>
        <begin position="2589"/>
        <end position="2646"/>
    </location>
</feature>
<dbReference type="GO" id="GO:0005576">
    <property type="term" value="C:extracellular region"/>
    <property type="evidence" value="ECO:0007669"/>
    <property type="project" value="InterPro"/>
</dbReference>
<feature type="domain" description="Chitin-binding type-2" evidence="7">
    <location>
        <begin position="1521"/>
        <end position="1578"/>
    </location>
</feature>
<proteinExistence type="predicted"/>
<keyword evidence="3" id="KW-0677">Repeat</keyword>
<dbReference type="EMBL" id="CAVLGL010000024">
    <property type="protein sequence ID" value="CAK1580891.1"/>
    <property type="molecule type" value="Genomic_DNA"/>
</dbReference>
<feature type="region of interest" description="Disordered" evidence="6">
    <location>
        <begin position="158"/>
        <end position="179"/>
    </location>
</feature>
<evidence type="ECO:0000256" key="4">
    <source>
        <dbReference type="ARBA" id="ARBA00023157"/>
    </source>
</evidence>
<feature type="region of interest" description="Disordered" evidence="6">
    <location>
        <begin position="351"/>
        <end position="373"/>
    </location>
</feature>
<feature type="compositionally biased region" description="Gly residues" evidence="6">
    <location>
        <begin position="939"/>
        <end position="1019"/>
    </location>
</feature>
<feature type="domain" description="Chitin-binding type-2" evidence="7">
    <location>
        <begin position="186"/>
        <end position="243"/>
    </location>
</feature>
<protein>
    <recommendedName>
        <fullName evidence="7">Chitin-binding type-2 domain-containing protein</fullName>
    </recommendedName>
</protein>
<evidence type="ECO:0000256" key="1">
    <source>
        <dbReference type="ARBA" id="ARBA00022669"/>
    </source>
</evidence>
<feature type="region of interest" description="Disordered" evidence="6">
    <location>
        <begin position="2547"/>
        <end position="2573"/>
    </location>
</feature>
<feature type="region of interest" description="Disordered" evidence="6">
    <location>
        <begin position="1912"/>
        <end position="1993"/>
    </location>
</feature>
<accession>A0AAV1KGK7</accession>
<keyword evidence="2" id="KW-0732">Signal</keyword>
<feature type="domain" description="Chitin-binding type-2" evidence="7">
    <location>
        <begin position="2487"/>
        <end position="2544"/>
    </location>
</feature>
<feature type="domain" description="Chitin-binding type-2" evidence="7">
    <location>
        <begin position="2276"/>
        <end position="2333"/>
    </location>
</feature>
<feature type="domain" description="Chitin-binding type-2" evidence="7">
    <location>
        <begin position="1207"/>
        <end position="1264"/>
    </location>
</feature>
<feature type="compositionally biased region" description="Gly residues" evidence="6">
    <location>
        <begin position="2554"/>
        <end position="2573"/>
    </location>
</feature>
<evidence type="ECO:0000313" key="8">
    <source>
        <dbReference type="EMBL" id="CAK1580891.1"/>
    </source>
</evidence>
<keyword evidence="5" id="KW-0325">Glycoprotein</keyword>
<dbReference type="InterPro" id="IPR051940">
    <property type="entry name" value="Chitin_bind-dev_reg"/>
</dbReference>
<dbReference type="InterPro" id="IPR002557">
    <property type="entry name" value="Chitin-bd_dom"/>
</dbReference>
<sequence length="2735" mass="253825">MAWVYLTTQKVDTVKAHQTALGLHAKEQLILLLILGVISTISISLSNQSKSLGITSIPTDGNDIQAMIDKIEKEASGAGISLILALAVARGYVVDSNQNGCPFDLTVEKLLEHEYCNKFYQCLRGELVEHTCPKGLFFNIEVDQCDWSENVDCGNRVIADNEDKDDSDEDDSNNDSGGNCNPGEAPIICAAKGSDGVLIAHENCNQFYKCSEGVPIALFCPANLLYNPKTEQCDWPRNVQCGNRVIPGDNESAGGDSGGSGIGNDGSGVGSDGNNKSCNCNPGEAASICAAQGSEGQFVAHENCNQLYKCCDGKPMTMTCPAGLLYNAYTELCDWPQNVKCGDRVIPENNGNGDSGSSGGGSGGGGSIDGGNGESGNDNNNTCNCNPEEAPTICAAEGSEGALVAHENCSQFYKCCNGKPLSMTCPAGLFYNAYIELCDWPQNVQCGDRVIPEDNDNDESSAGGGSGDGESEGGGDNNSTCNCDPGEAPSICAVKESDGILVAHENCNQFYICSNGLPVVQSCPANLLYNPYTERCDWHENVQCGDRVISGGGSDNNNNTCNCNPGEAPSICAGEGSEGVLIAHVNCNQFYTCSSGLPIVQSCPINLFYNPYTERCDWPDNVVCGDRVIPGGSGNGDSGGGGSGGGGSGGGGSGGGGSGGGGSGGGGSGGGGSGGGGSGGGGSGGSGSGGGGSGGGGSGGGGSGGGGSGSGGSGGGGSGGGGSGGGGSGGGGSGGGGSGGGGSGGGGSGGGGSGGGGSGGGGSGGGGSGGGGSGGGGSGGGGSGGGGSGGSGSGGGGSGGGGSGGGGSGGGGSGGGGSGGGGSGGGGSGGGGSGGGGSGGGGSGSGGSGGGGSGGGGSNNNNTCNCNPGEAPSICAVKGSEGILVAHENCNQFYICSNGLPVVKSCPANLLYNPYTEQCDWPENVVCGDRVIPEDCGDGDSGSGGGESGGGGSEGGGSGGGGSGGGGSGGGGSGGGGSGGGGSGGGGSGGGGSGGGGSGGGGTGGGGSGGGGSGGGGSGGGDSNNNNTCNCNPGEAPSICAVKGSEGILVAHENCNQFYICSNGLPVVKSCPANLLYNPYTEQCDWPENVVCGDRVIPEDCGDGDSGSGGGESGGGGSGGGGSGGGGSGGGGSGGGGSGGGGSGGGGSGGGGSGGGGSGGGGSGGGGSGGGGTGGGGSGGGGSGGGGSGGGDSNNNNTCNCNPGEAPSICAVKGSEGILVAHENCNQFYICSNGLPVVKSCPANLLYNPYTEQCDWPENVVCGDRVIPEDCGDGDSGSGGGESGGGGSGGGGSGGGGSEGGGSGGGGSGGGGSGGGGSGGGGSGGGGSGGGGSGGGGSGGGGSGGGGTGGGGSGGGDSGGGGSGGGDSNNNNTCNCNPGEAPSICAVKGSEGILVAHENCNQFYICSNGLPVVKSCPANLLYNPYTEQCDWPENVVCGDRVIPEDCDNGNSGSGGESGGGGSGGGGSGGGGSGGGGSGGGGSGGGGSGGGGSGGGGTGGGGSGGGGSDNNDTCNCNPGEAPSICAVKGSEGILVAHENCNQFYICSNGLPVVKSCPANLLYNPYTEQCDWPENVVCGDRVIPEDCDNGDSGSGGGESGGGGSGGGGSGGGGSGGGGSGGGGSEGGGSGGGGSGGGGSGGGGSGGGGSGGGGSGGGGSGGGGSGGGGSDNNNTCNCNPGEAPSICAVKGSEGILVAHENCNQFYICSNGLPVVKSCPANLLYNPYTEQCDWPENVVCGDRVIPEDCDNGDSGSGGGESGGGGSGGGGSGGGGSGGGGSGGGGSGGGGSGGGGSGGGGSGGGGSGGGGSGGGGSGGGGSGGGGSGGDGSGGGGSDNNNTCNCNPGEAPSICAVKGSEGILVAHENCNQFYICSNGLPVVKSCPANLLYNPYTEQCDWPENVVCGDRVIPEDCDNGDSGSGGGESGGGGSGGGGSGGGGSGGGGSGGGGSGGGGSVGGGSGGGGSGGGGSGGGGSGGGGSGGGGSGGGGSGGGGSGGGGSDNNNTCNCNPGEAPSICAVKGSEGILVAHENCNQFYICSNGLPVVKSCPANLLYNPYTEQCDWPENVVCGDRVIPEDCDNGDSGSGGGESGGGGSGGGGSGSGGSGGGGSGGGGSGGGGTGGGGSGGGGSDNNNTCNCNPGEAPSICAVKESEGILVAHENCNQFYKCSNGLPIVQSCPVKLLYNPYTERCDWPENVVCGDRVIPEDSGNGDSGSGEGESGDGGSGGGGSGGGGSGGGGSGGGGSGGGGSGSGGSGGGGSGGEGSVNNNTCNCNPGEAPSICAVKGSEGILVAHENCNQFYKCSNGLPIVQSCPVKLLYNPYTERCDWPENVQCGNRVIPEDSGNGDSGNGSGGDNGDGVSGGGGSDSNNTCNCNPGEAPSICAAEGSEGVLVANENCNQFYTCSNGQPVVQSCPVNLFYNPYTERCDWPENVQCGDRVIPEDCGNGDSSSGGGESGSGGSGSGSGGSGGGGDNGVDSNNTCNCNPGEAPSICAAEGSEGVLVANENCNQFYICSNGLPVVQSCPVNLFYNPYTERCDWPENVQCGDRVIPEDYGNGDSGSGGGGSGGGSSESGGNGNDNSDTCNCNPREAASICAVDGSEGVLVAHENCNQFFTCSNGLPVAQNCPVNLLYNPYTERCDWPDKVDCGNRIISDNDEENNDAEDNKPESGNSDPSKAPTICATEGSDGVLIAHENCNQFYKCYEGVPVVFNCSPNLLYNPVHEWCDWAQNVDCGNRIQ</sequence>
<dbReference type="Proteomes" id="UP001314205">
    <property type="component" value="Unassembled WGS sequence"/>
</dbReference>
<dbReference type="SMART" id="SM00494">
    <property type="entry name" value="ChtBD2"/>
    <property type="match status" value="20"/>
</dbReference>
<feature type="domain" description="Chitin-binding type-2" evidence="7">
    <location>
        <begin position="286"/>
        <end position="343"/>
    </location>
</feature>
<feature type="compositionally biased region" description="Gly residues" evidence="6">
    <location>
        <begin position="1750"/>
        <end position="1828"/>
    </location>
</feature>
<feature type="region of interest" description="Disordered" evidence="6">
    <location>
        <begin position="1587"/>
        <end position="1663"/>
    </location>
</feature>
<feature type="domain" description="Chitin-binding type-2" evidence="7">
    <location>
        <begin position="872"/>
        <end position="929"/>
    </location>
</feature>
<feature type="compositionally biased region" description="Gly residues" evidence="6">
    <location>
        <begin position="1451"/>
        <end position="1503"/>
    </location>
</feature>
<dbReference type="PROSITE" id="PS50940">
    <property type="entry name" value="CHIT_BIND_II"/>
    <property type="match status" value="20"/>
</dbReference>
<dbReference type="InterPro" id="IPR036508">
    <property type="entry name" value="Chitin-bd_dom_sf"/>
</dbReference>
<evidence type="ECO:0000256" key="3">
    <source>
        <dbReference type="ARBA" id="ARBA00022737"/>
    </source>
</evidence>
<feature type="domain" description="Chitin-binding type-2" evidence="7">
    <location>
        <begin position="489"/>
        <end position="546"/>
    </location>
</feature>
<feature type="region of interest" description="Disordered" evidence="6">
    <location>
        <begin position="2647"/>
        <end position="2675"/>
    </location>
</feature>
<feature type="domain" description="Chitin-binding type-2" evidence="7">
    <location>
        <begin position="2141"/>
        <end position="2198"/>
    </location>
</feature>
<organism evidence="8 9">
    <name type="scientific">Parnassius mnemosyne</name>
    <name type="common">clouded apollo</name>
    <dbReference type="NCBI Taxonomy" id="213953"/>
    <lineage>
        <taxon>Eukaryota</taxon>
        <taxon>Metazoa</taxon>
        <taxon>Ecdysozoa</taxon>
        <taxon>Arthropoda</taxon>
        <taxon>Hexapoda</taxon>
        <taxon>Insecta</taxon>
        <taxon>Pterygota</taxon>
        <taxon>Neoptera</taxon>
        <taxon>Endopterygota</taxon>
        <taxon>Lepidoptera</taxon>
        <taxon>Glossata</taxon>
        <taxon>Ditrysia</taxon>
        <taxon>Papilionoidea</taxon>
        <taxon>Papilionidae</taxon>
        <taxon>Parnassiinae</taxon>
        <taxon>Parnassini</taxon>
        <taxon>Parnassius</taxon>
        <taxon>Driopa</taxon>
    </lineage>
</organism>
<evidence type="ECO:0000256" key="2">
    <source>
        <dbReference type="ARBA" id="ARBA00022729"/>
    </source>
</evidence>
<feature type="domain" description="Chitin-binding type-2" evidence="7">
    <location>
        <begin position="98"/>
        <end position="155"/>
    </location>
</feature>
<dbReference type="Gene3D" id="2.170.140.10">
    <property type="entry name" value="Chitin binding domain"/>
    <property type="match status" value="20"/>
</dbReference>
<feature type="region of interest" description="Disordered" evidence="6">
    <location>
        <begin position="1103"/>
        <end position="1189"/>
    </location>
</feature>
<feature type="compositionally biased region" description="Acidic residues" evidence="6">
    <location>
        <begin position="160"/>
        <end position="173"/>
    </location>
</feature>
<feature type="region of interest" description="Disordered" evidence="6">
    <location>
        <begin position="937"/>
        <end position="1019"/>
    </location>
</feature>
<feature type="compositionally biased region" description="Gly residues" evidence="6">
    <location>
        <begin position="2080"/>
        <end position="2123"/>
    </location>
</feature>
<feature type="compositionally biased region" description="Gly residues" evidence="6">
    <location>
        <begin position="1274"/>
        <end position="1364"/>
    </location>
</feature>
<dbReference type="PANTHER" id="PTHR23301">
    <property type="entry name" value="CHITIN BINDING PERITROPHIN-A"/>
    <property type="match status" value="1"/>
</dbReference>
<feature type="region of interest" description="Disordered" evidence="6">
    <location>
        <begin position="2334"/>
        <end position="2359"/>
    </location>
</feature>
<feature type="domain" description="Chitin-binding type-2" evidence="7">
    <location>
        <begin position="569"/>
        <end position="626"/>
    </location>
</feature>
<feature type="domain" description="Chitin-binding type-2" evidence="7">
    <location>
        <begin position="391"/>
        <end position="448"/>
    </location>
</feature>
<feature type="compositionally biased region" description="Gly residues" evidence="6">
    <location>
        <begin position="2208"/>
        <end position="2258"/>
    </location>
</feature>
<feature type="compositionally biased region" description="Gly residues" evidence="6">
    <location>
        <begin position="1104"/>
        <end position="1189"/>
    </location>
</feature>
<feature type="region of interest" description="Disordered" evidence="6">
    <location>
        <begin position="634"/>
        <end position="854"/>
    </location>
</feature>
<dbReference type="GO" id="GO:0008061">
    <property type="term" value="F:chitin binding"/>
    <property type="evidence" value="ECO:0007669"/>
    <property type="project" value="UniProtKB-KW"/>
</dbReference>
<name>A0AAV1KGK7_9NEOP</name>
<dbReference type="SUPFAM" id="SSF57625">
    <property type="entry name" value="Invertebrate chitin-binding proteins"/>
    <property type="match status" value="20"/>
</dbReference>
<feature type="compositionally biased region" description="Gly residues" evidence="6">
    <location>
        <begin position="1915"/>
        <end position="1993"/>
    </location>
</feature>
<evidence type="ECO:0000313" key="9">
    <source>
        <dbReference type="Proteomes" id="UP001314205"/>
    </source>
</evidence>
<feature type="domain" description="Chitin-binding type-2" evidence="7">
    <location>
        <begin position="1037"/>
        <end position="1094"/>
    </location>
</feature>
<keyword evidence="4" id="KW-1015">Disulfide bond</keyword>
<feature type="domain" description="Chitin-binding type-2" evidence="7">
    <location>
        <begin position="2377"/>
        <end position="2434"/>
    </location>
</feature>
<dbReference type="Pfam" id="PF01607">
    <property type="entry name" value="CBM_14"/>
    <property type="match status" value="20"/>
</dbReference>
<evidence type="ECO:0000259" key="7">
    <source>
        <dbReference type="PROSITE" id="PS50940"/>
    </source>
</evidence>
<feature type="region of interest" description="Disordered" evidence="6">
    <location>
        <begin position="1272"/>
        <end position="1364"/>
    </location>
</feature>
<keyword evidence="1" id="KW-0147">Chitin-binding</keyword>
<evidence type="ECO:0000256" key="6">
    <source>
        <dbReference type="SAM" id="MobiDB-lite"/>
    </source>
</evidence>
<feature type="domain" description="Chitin-binding type-2" evidence="7">
    <location>
        <begin position="2011"/>
        <end position="2068"/>
    </location>
</feature>
<feature type="domain" description="Chitin-binding type-2" evidence="7">
    <location>
        <begin position="1681"/>
        <end position="1738"/>
    </location>
</feature>
<evidence type="ECO:0000256" key="5">
    <source>
        <dbReference type="ARBA" id="ARBA00023180"/>
    </source>
</evidence>
<feature type="region of interest" description="Disordered" evidence="6">
    <location>
        <begin position="2443"/>
        <end position="2469"/>
    </location>
</feature>
<keyword evidence="9" id="KW-1185">Reference proteome</keyword>
<feature type="region of interest" description="Disordered" evidence="6">
    <location>
        <begin position="2077"/>
        <end position="2123"/>
    </location>
</feature>
<feature type="domain" description="Chitin-binding type-2" evidence="7">
    <location>
        <begin position="2675"/>
        <end position="2732"/>
    </location>
</feature>
<feature type="compositionally biased region" description="Gly residues" evidence="6">
    <location>
        <begin position="462"/>
        <end position="476"/>
    </location>
</feature>
<feature type="region of interest" description="Disordered" evidence="6">
    <location>
        <begin position="1747"/>
        <end position="1828"/>
    </location>
</feature>
<feature type="region of interest" description="Disordered" evidence="6">
    <location>
        <begin position="449"/>
        <end position="477"/>
    </location>
</feature>
<feature type="compositionally biased region" description="Gly residues" evidence="6">
    <location>
        <begin position="1590"/>
        <end position="1663"/>
    </location>
</feature>
<reference evidence="8 9" key="1">
    <citation type="submission" date="2023-11" db="EMBL/GenBank/DDBJ databases">
        <authorList>
            <person name="Hedman E."/>
            <person name="Englund M."/>
            <person name="Stromberg M."/>
            <person name="Nyberg Akerstrom W."/>
            <person name="Nylinder S."/>
            <person name="Jareborg N."/>
            <person name="Kallberg Y."/>
            <person name="Kronander E."/>
        </authorList>
    </citation>
    <scope>NUCLEOTIDE SEQUENCE [LARGE SCALE GENOMIC DNA]</scope>
</reference>
<gene>
    <name evidence="8" type="ORF">PARMNEM_LOCUS2626</name>
</gene>
<feature type="region of interest" description="Disordered" evidence="6">
    <location>
        <begin position="2199"/>
        <end position="2258"/>
    </location>
</feature>
<comment type="caution">
    <text evidence="8">The sequence shown here is derived from an EMBL/GenBank/DDBJ whole genome shotgun (WGS) entry which is preliminary data.</text>
</comment>
<dbReference type="PANTHER" id="PTHR23301:SF0">
    <property type="entry name" value="CHITIN-BINDING TYPE-2 DOMAIN-CONTAINING PROTEIN-RELATED"/>
    <property type="match status" value="1"/>
</dbReference>
<feature type="domain" description="Chitin-binding type-2" evidence="7">
    <location>
        <begin position="1846"/>
        <end position="1903"/>
    </location>
</feature>